<keyword evidence="1" id="KW-0175">Coiled coil</keyword>
<accession>A0A7S0W7V8</accession>
<feature type="domain" description="JmjC" evidence="3">
    <location>
        <begin position="332"/>
        <end position="420"/>
    </location>
</feature>
<dbReference type="AlphaFoldDB" id="A0A7S0W7V8"/>
<feature type="coiled-coil region" evidence="1">
    <location>
        <begin position="76"/>
        <end position="103"/>
    </location>
</feature>
<organism evidence="4">
    <name type="scientific">Hemiselmis tepida</name>
    <dbReference type="NCBI Taxonomy" id="464990"/>
    <lineage>
        <taxon>Eukaryota</taxon>
        <taxon>Cryptophyceae</taxon>
        <taxon>Cryptomonadales</taxon>
        <taxon>Hemiselmidaceae</taxon>
        <taxon>Hemiselmis</taxon>
    </lineage>
</organism>
<name>A0A7S0W7V8_9CRYP</name>
<evidence type="ECO:0000256" key="1">
    <source>
        <dbReference type="SAM" id="Coils"/>
    </source>
</evidence>
<evidence type="ECO:0000259" key="3">
    <source>
        <dbReference type="Pfam" id="PF02373"/>
    </source>
</evidence>
<proteinExistence type="predicted"/>
<dbReference type="Gene3D" id="2.60.120.650">
    <property type="entry name" value="Cupin"/>
    <property type="match status" value="1"/>
</dbReference>
<dbReference type="EMBL" id="HBFN01028324">
    <property type="protein sequence ID" value="CAD8802662.1"/>
    <property type="molecule type" value="Transcribed_RNA"/>
</dbReference>
<protein>
    <recommendedName>
        <fullName evidence="3">JmjC domain-containing protein</fullName>
    </recommendedName>
</protein>
<feature type="chain" id="PRO_5031251818" description="JmjC domain-containing protein" evidence="2">
    <location>
        <begin position="25"/>
        <end position="557"/>
    </location>
</feature>
<dbReference type="InterPro" id="IPR003347">
    <property type="entry name" value="JmjC_dom"/>
</dbReference>
<feature type="signal peptide" evidence="2">
    <location>
        <begin position="1"/>
        <end position="24"/>
    </location>
</feature>
<dbReference type="SUPFAM" id="SSF51197">
    <property type="entry name" value="Clavaminate synthase-like"/>
    <property type="match status" value="1"/>
</dbReference>
<evidence type="ECO:0000256" key="2">
    <source>
        <dbReference type="SAM" id="SignalP"/>
    </source>
</evidence>
<dbReference type="Pfam" id="PF02373">
    <property type="entry name" value="JmjC"/>
    <property type="match status" value="1"/>
</dbReference>
<evidence type="ECO:0000313" key="4">
    <source>
        <dbReference type="EMBL" id="CAD8802662.1"/>
    </source>
</evidence>
<gene>
    <name evidence="4" type="ORF">HTEP1355_LOCUS16340</name>
</gene>
<sequence>MRGLGGGSMGLLLLLSLCIGATLAASPQLQDTKFALTFHVQKDQFDQALSETTALVEHAEANKMCKNTIMLLRAARDKVAAALDDLKKRIKEEERKEALKKTQPPAPASFTDASIGVKALKSDGAKKCNIKKYPSTEIGALLEAGKIDLKKPFIVTGGVPGLEEQKALFTSDILMKNTVSQLRYLSPVKAKERRSFDQQQQQVPDDEQLEYSMVSVEKYFVNCFNHKAKPDFRKSGGADTEHCEQQVPAAYLTNSSEGFRFTTTAATLGWLQKLDQGRSEFLSRVQDLQPLVNPKVELSGSLAKGSSRYLVFGPSGSGEQLRQEGTPFVDGLVHGKRRWFLMSPKDFLNLRDKAADVLEPASAFMFFEQQLEELVEEHGLGGKKMKFWECNQNPGEVIYIPGDTIMTSLSMVDSFSHKHHVATSMSGVLAKVNSAIWAPESGQIPYGFQYASCFDGIDLNRAGETLGSNMNPMQGQIIGGIMSQYYGNHEGQNMLIINVLSECTAVFRAEGLDPAKSYCPRVWGQCVSQLESNAKKMGKGLPAWVSKDPPQPGKQEL</sequence>
<keyword evidence="2" id="KW-0732">Signal</keyword>
<reference evidence="4" key="1">
    <citation type="submission" date="2021-01" db="EMBL/GenBank/DDBJ databases">
        <authorList>
            <person name="Corre E."/>
            <person name="Pelletier E."/>
            <person name="Niang G."/>
            <person name="Scheremetjew M."/>
            <person name="Finn R."/>
            <person name="Kale V."/>
            <person name="Holt S."/>
            <person name="Cochrane G."/>
            <person name="Meng A."/>
            <person name="Brown T."/>
            <person name="Cohen L."/>
        </authorList>
    </citation>
    <scope>NUCLEOTIDE SEQUENCE</scope>
    <source>
        <strain evidence="4">CCMP443</strain>
    </source>
</reference>